<dbReference type="AlphaFoldDB" id="A0A1R4ED35"/>
<gene>
    <name evidence="3" type="ORF">A1019T_00331</name>
</gene>
<evidence type="ECO:0000313" key="3">
    <source>
        <dbReference type="EMBL" id="SJM36370.1"/>
    </source>
</evidence>
<accession>A0A1R4ED35</accession>
<evidence type="ECO:0000313" key="4">
    <source>
        <dbReference type="Proteomes" id="UP000188169"/>
    </source>
</evidence>
<keyword evidence="4" id="KW-1185">Reference proteome</keyword>
<feature type="coiled-coil region" evidence="1">
    <location>
        <begin position="303"/>
        <end position="378"/>
    </location>
</feature>
<feature type="compositionally biased region" description="Low complexity" evidence="2">
    <location>
        <begin position="19"/>
        <end position="39"/>
    </location>
</feature>
<sequence length="396" mass="45946">MKNSKNLKNNTSKDKKTSLKQSSSTSLTSNSLLKSTDTNSQKHKINQLWEKILKQKQRNQDYISKMDSHLGLYHQAIAPTKVEYLLPSLVSLITRLIELFERKTISDWQRTFIIDWIGDLLEDVMDISPDIGMQLQLKASNATQKVIKYKLSDEESEEFEQHMQNTFKTLVEDMYGGPVPTPEEGWDFENITHILEGFSEAQFFEQNEGSIDEEKPIINNHSTADADSDFRKWFNQMFRRTAKALHPDKQSNDTVRERNQAIMAELSHAKATGDIVTIIQLYMTHVGDNQFNAFSELDEARLINALNQQLTKLKVEFIELKDETVLTDYAIKRLKKCAKNPKKLQEWIDEIKAQAVKLDETRAKLKSLKALKQEIEVMIQEQESYYLQAQFKQLFD</sequence>
<evidence type="ECO:0000256" key="2">
    <source>
        <dbReference type="SAM" id="MobiDB-lite"/>
    </source>
</evidence>
<evidence type="ECO:0008006" key="5">
    <source>
        <dbReference type="Google" id="ProtNLM"/>
    </source>
</evidence>
<keyword evidence="1" id="KW-0175">Coiled coil</keyword>
<reference evidence="4" key="1">
    <citation type="submission" date="2017-02" db="EMBL/GenBank/DDBJ databases">
        <authorList>
            <person name="Mornico D."/>
        </authorList>
    </citation>
    <scope>NUCLEOTIDE SEQUENCE [LARGE SCALE GENOMIC DNA]</scope>
</reference>
<feature type="compositionally biased region" description="Low complexity" evidence="2">
    <location>
        <begin position="1"/>
        <end position="10"/>
    </location>
</feature>
<dbReference type="EMBL" id="FUGD01000043">
    <property type="protein sequence ID" value="SJM36370.1"/>
    <property type="molecule type" value="Genomic_DNA"/>
</dbReference>
<name>A0A1R4ED35_9GAMM</name>
<protein>
    <recommendedName>
        <fullName evidence="5">DnaJ domain protein</fullName>
    </recommendedName>
</protein>
<dbReference type="STRING" id="1945520.A1019T_00331"/>
<feature type="region of interest" description="Disordered" evidence="2">
    <location>
        <begin position="1"/>
        <end position="39"/>
    </location>
</feature>
<dbReference type="RefSeq" id="WP_077447781.1">
    <property type="nucleotide sequence ID" value="NZ_FUGD01000043.1"/>
</dbReference>
<dbReference type="OrthoDB" id="6113916at2"/>
<organism evidence="3 4">
    <name type="scientific">Psychrobacter pasteurii</name>
    <dbReference type="NCBI Taxonomy" id="1945520"/>
    <lineage>
        <taxon>Bacteria</taxon>
        <taxon>Pseudomonadati</taxon>
        <taxon>Pseudomonadota</taxon>
        <taxon>Gammaproteobacteria</taxon>
        <taxon>Moraxellales</taxon>
        <taxon>Moraxellaceae</taxon>
        <taxon>Psychrobacter</taxon>
    </lineage>
</organism>
<proteinExistence type="predicted"/>
<evidence type="ECO:0000256" key="1">
    <source>
        <dbReference type="SAM" id="Coils"/>
    </source>
</evidence>
<dbReference type="Proteomes" id="UP000188169">
    <property type="component" value="Unassembled WGS sequence"/>
</dbReference>